<proteinExistence type="predicted"/>
<gene>
    <name evidence="1" type="ORF">ACFONL_15995</name>
</gene>
<accession>A0ABV7UKA9</accession>
<comment type="caution">
    <text evidence="1">The sequence shown here is derived from an EMBL/GenBank/DDBJ whole genome shotgun (WGS) entry which is preliminary data.</text>
</comment>
<evidence type="ECO:0008006" key="3">
    <source>
        <dbReference type="Google" id="ProtNLM"/>
    </source>
</evidence>
<reference evidence="2" key="1">
    <citation type="journal article" date="2019" name="Int. J. Syst. Evol. Microbiol.">
        <title>The Global Catalogue of Microorganisms (GCM) 10K type strain sequencing project: providing services to taxonomists for standard genome sequencing and annotation.</title>
        <authorList>
            <consortium name="The Broad Institute Genomics Platform"/>
            <consortium name="The Broad Institute Genome Sequencing Center for Infectious Disease"/>
            <person name="Wu L."/>
            <person name="Ma J."/>
        </authorList>
    </citation>
    <scope>NUCLEOTIDE SEQUENCE [LARGE SCALE GENOMIC DNA]</scope>
    <source>
        <strain evidence="2">KCTC 42282</strain>
    </source>
</reference>
<evidence type="ECO:0000313" key="2">
    <source>
        <dbReference type="Proteomes" id="UP001595704"/>
    </source>
</evidence>
<dbReference type="SUPFAM" id="SSF57783">
    <property type="entry name" value="Zinc beta-ribbon"/>
    <property type="match status" value="1"/>
</dbReference>
<evidence type="ECO:0000313" key="1">
    <source>
        <dbReference type="EMBL" id="MFC3638844.1"/>
    </source>
</evidence>
<keyword evidence="2" id="KW-1185">Reference proteome</keyword>
<protein>
    <recommendedName>
        <fullName evidence="3">Toprim domain-containing protein</fullName>
    </recommendedName>
</protein>
<dbReference type="Proteomes" id="UP001595704">
    <property type="component" value="Unassembled WGS sequence"/>
</dbReference>
<dbReference type="EMBL" id="JBHRYC010000079">
    <property type="protein sequence ID" value="MFC3638844.1"/>
    <property type="molecule type" value="Genomic_DNA"/>
</dbReference>
<name>A0ABV7UKA9_9HYPH</name>
<organism evidence="1 2">
    <name type="scientific">Camelimonas fluminis</name>
    <dbReference type="NCBI Taxonomy" id="1576911"/>
    <lineage>
        <taxon>Bacteria</taxon>
        <taxon>Pseudomonadati</taxon>
        <taxon>Pseudomonadota</taxon>
        <taxon>Alphaproteobacteria</taxon>
        <taxon>Hyphomicrobiales</taxon>
        <taxon>Chelatococcaceae</taxon>
        <taxon>Camelimonas</taxon>
    </lineage>
</organism>
<sequence>MSIAQALSPSARKSGQNWLTRCPAHADDGPSLSLIDGKDGRVIFNCLAGCDFRDVSRELANLGFALPGSPRRITATAVKPPEPQRSPRHTQHHVTWDYAPEKALTAPFDIQRLFRERAPLVTSIWDWMNKGGELLFRTARLDDPERGKSVVPITPCICRHTNKVEWRMKGPDGPRPLYNLQNLTDQTVAVVTEGEKVADAVRNLFRDQPGVWVTTTLGGAKSPHLVDWSPVAGLTVVVAHDYDAAGLAFAAAVAENARLHGAISSHLWTPPVDLIVNNGAPAPRPAPTPAGFDLFDAAIEGWTLPLLATLQHPWHGPEIVSWSKISA</sequence>